<comment type="similarity">
    <text evidence="7">Belongs to the glycosyltransferase 87 family.</text>
</comment>
<keyword evidence="4 8" id="KW-0812">Transmembrane</keyword>
<keyword evidence="2" id="KW-1003">Cell membrane</keyword>
<dbReference type="EC" id="2.4.-.-" evidence="9"/>
<keyword evidence="9" id="KW-0328">Glycosyltransferase</keyword>
<evidence type="ECO:0000313" key="9">
    <source>
        <dbReference type="EMBL" id="MDX8488258.1"/>
    </source>
</evidence>
<evidence type="ECO:0000313" key="10">
    <source>
        <dbReference type="Proteomes" id="UP001280156"/>
    </source>
</evidence>
<dbReference type="Pfam" id="PF09594">
    <property type="entry name" value="GT87"/>
    <property type="match status" value="1"/>
</dbReference>
<feature type="transmembrane region" description="Helical" evidence="8">
    <location>
        <begin position="275"/>
        <end position="296"/>
    </location>
</feature>
<evidence type="ECO:0000256" key="8">
    <source>
        <dbReference type="SAM" id="Phobius"/>
    </source>
</evidence>
<feature type="transmembrane region" description="Helical" evidence="8">
    <location>
        <begin position="303"/>
        <end position="320"/>
    </location>
</feature>
<keyword evidence="10" id="KW-1185">Reference proteome</keyword>
<accession>A0ABU4YPN4</accession>
<evidence type="ECO:0000256" key="3">
    <source>
        <dbReference type="ARBA" id="ARBA00022679"/>
    </source>
</evidence>
<feature type="transmembrane region" description="Helical" evidence="8">
    <location>
        <begin position="210"/>
        <end position="231"/>
    </location>
</feature>
<evidence type="ECO:0000256" key="7">
    <source>
        <dbReference type="ARBA" id="ARBA00024033"/>
    </source>
</evidence>
<protein>
    <submittedName>
        <fullName evidence="9">Glycosyltransferase family 87 protein</fullName>
        <ecNumber evidence="9">2.4.-.-</ecNumber>
    </submittedName>
</protein>
<evidence type="ECO:0000256" key="6">
    <source>
        <dbReference type="ARBA" id="ARBA00023136"/>
    </source>
</evidence>
<dbReference type="EMBL" id="JAVIIV010000018">
    <property type="protein sequence ID" value="MDX8488258.1"/>
    <property type="molecule type" value="Genomic_DNA"/>
</dbReference>
<feature type="transmembrane region" description="Helical" evidence="8">
    <location>
        <begin position="21"/>
        <end position="38"/>
    </location>
</feature>
<sequence length="408" mass="45174">MLGHLRTGDWLTRERVRMISVTLLTFYVLLMVFLFATSNGRVDRFDRPLGTDYSQVWTAGRFVLEGHPEEPFDNVAHQRRQQDYFSPTSGFFHWGYPPYFLVVAAVFALLPYALSLLLWQASTLLLYLVAVRRIAPIQDCLLVAAAFPAVFVNIGHGHNGFLSAGLMALALLALERRPVVAGILFGLLAYKPQFGLLIPIALLAGGYWRAIVAAGATIVAMTLGTAWAFGWETWRGFFDMMHFSRVVISEQGATGWYKIQTVFSAVRMWGGSIPLAYGVQAVSTLGCAAMVAWMWFARVDQRLAAAALMTGALLSTPYALDYDMMLLGPALAFFIAHGLETGFAPWEKSILAVVWATPLLARDLTMTTFIPVGQIAMIVFMAMIFRRTWPNARQDLVATTGALPSMPR</sequence>
<keyword evidence="3 9" id="KW-0808">Transferase</keyword>
<feature type="transmembrane region" description="Helical" evidence="8">
    <location>
        <begin position="364"/>
        <end position="385"/>
    </location>
</feature>
<reference evidence="9 10" key="1">
    <citation type="submission" date="2023-08" db="EMBL/GenBank/DDBJ databases">
        <title>Implementing the SeqCode for naming new Mesorhizobium species isolated from Vachellia karroo root nodules.</title>
        <authorList>
            <person name="Van Lill M."/>
        </authorList>
    </citation>
    <scope>NUCLEOTIDE SEQUENCE [LARGE SCALE GENOMIC DNA]</scope>
    <source>
        <strain evidence="9 10">VK2B</strain>
    </source>
</reference>
<gene>
    <name evidence="9" type="ORF">RFM52_24060</name>
</gene>
<feature type="transmembrane region" description="Helical" evidence="8">
    <location>
        <begin position="99"/>
        <end position="129"/>
    </location>
</feature>
<feature type="transmembrane region" description="Helical" evidence="8">
    <location>
        <begin position="141"/>
        <end position="174"/>
    </location>
</feature>
<keyword evidence="5 8" id="KW-1133">Transmembrane helix</keyword>
<keyword evidence="6 8" id="KW-0472">Membrane</keyword>
<evidence type="ECO:0000256" key="1">
    <source>
        <dbReference type="ARBA" id="ARBA00004651"/>
    </source>
</evidence>
<evidence type="ECO:0000256" key="5">
    <source>
        <dbReference type="ARBA" id="ARBA00022989"/>
    </source>
</evidence>
<dbReference type="GO" id="GO:0016757">
    <property type="term" value="F:glycosyltransferase activity"/>
    <property type="evidence" value="ECO:0007669"/>
    <property type="project" value="UniProtKB-KW"/>
</dbReference>
<organism evidence="9 10">
    <name type="scientific">Mesorhizobium humile</name>
    <dbReference type="NCBI Taxonomy" id="3072313"/>
    <lineage>
        <taxon>Bacteria</taxon>
        <taxon>Pseudomonadati</taxon>
        <taxon>Pseudomonadota</taxon>
        <taxon>Alphaproteobacteria</taxon>
        <taxon>Hyphomicrobiales</taxon>
        <taxon>Phyllobacteriaceae</taxon>
        <taxon>Mesorhizobium</taxon>
    </lineage>
</organism>
<dbReference type="RefSeq" id="WP_320297998.1">
    <property type="nucleotide sequence ID" value="NZ_JAVIIU010000014.1"/>
</dbReference>
<feature type="transmembrane region" description="Helical" evidence="8">
    <location>
        <begin position="180"/>
        <end position="203"/>
    </location>
</feature>
<comment type="caution">
    <text evidence="9">The sequence shown here is derived from an EMBL/GenBank/DDBJ whole genome shotgun (WGS) entry which is preliminary data.</text>
</comment>
<comment type="subcellular location">
    <subcellularLocation>
        <location evidence="1">Cell membrane</location>
        <topology evidence="1">Multi-pass membrane protein</topology>
    </subcellularLocation>
</comment>
<name>A0ABU4YPN4_9HYPH</name>
<dbReference type="InterPro" id="IPR018584">
    <property type="entry name" value="GT87"/>
</dbReference>
<evidence type="ECO:0000256" key="2">
    <source>
        <dbReference type="ARBA" id="ARBA00022475"/>
    </source>
</evidence>
<evidence type="ECO:0000256" key="4">
    <source>
        <dbReference type="ARBA" id="ARBA00022692"/>
    </source>
</evidence>
<proteinExistence type="inferred from homology"/>
<dbReference type="Proteomes" id="UP001280156">
    <property type="component" value="Unassembled WGS sequence"/>
</dbReference>